<protein>
    <submittedName>
        <fullName evidence="1">Uncharacterized protein</fullName>
    </submittedName>
</protein>
<dbReference type="Proteomes" id="UP000438429">
    <property type="component" value="Unassembled WGS sequence"/>
</dbReference>
<comment type="caution">
    <text evidence="1">The sequence shown here is derived from an EMBL/GenBank/DDBJ whole genome shotgun (WGS) entry which is preliminary data.</text>
</comment>
<dbReference type="EMBL" id="VEVO01000013">
    <property type="protein sequence ID" value="KAF0032267.1"/>
    <property type="molecule type" value="Genomic_DNA"/>
</dbReference>
<dbReference type="AlphaFoldDB" id="A0A6A4SGD3"/>
<evidence type="ECO:0000313" key="2">
    <source>
        <dbReference type="Proteomes" id="UP000438429"/>
    </source>
</evidence>
<sequence>MIKVKLLDICDLPYSPFRKFQENVGASVYARKQFSVRRLARFVDQAFRSDASWFSNRAPLQCDTGSHHTHAAEFNFHEPVTDLRHRSHSPSADIVHKPDDMKYYNNSLQAGPPVIHIIQKVIYKLSIVSPLPVSHTGENSPPVKPAPGPVPVGQQLSTAAGAQGLCV</sequence>
<evidence type="ECO:0000313" key="1">
    <source>
        <dbReference type="EMBL" id="KAF0032267.1"/>
    </source>
</evidence>
<accession>A0A6A4SGD3</accession>
<organism evidence="1 2">
    <name type="scientific">Scophthalmus maximus</name>
    <name type="common">Turbot</name>
    <name type="synonym">Psetta maxima</name>
    <dbReference type="NCBI Taxonomy" id="52904"/>
    <lineage>
        <taxon>Eukaryota</taxon>
        <taxon>Metazoa</taxon>
        <taxon>Chordata</taxon>
        <taxon>Craniata</taxon>
        <taxon>Vertebrata</taxon>
        <taxon>Euteleostomi</taxon>
        <taxon>Actinopterygii</taxon>
        <taxon>Neopterygii</taxon>
        <taxon>Teleostei</taxon>
        <taxon>Neoteleostei</taxon>
        <taxon>Acanthomorphata</taxon>
        <taxon>Carangaria</taxon>
        <taxon>Pleuronectiformes</taxon>
        <taxon>Pleuronectoidei</taxon>
        <taxon>Scophthalmidae</taxon>
        <taxon>Scophthalmus</taxon>
    </lineage>
</organism>
<proteinExistence type="predicted"/>
<name>A0A6A4SGD3_SCOMX</name>
<gene>
    <name evidence="1" type="ORF">F2P81_014557</name>
</gene>
<reference evidence="1 2" key="1">
    <citation type="submission" date="2019-06" db="EMBL/GenBank/DDBJ databases">
        <title>Draft genomes of female and male turbot (Scophthalmus maximus).</title>
        <authorList>
            <person name="Xu H."/>
            <person name="Xu X.-W."/>
            <person name="Shao C."/>
            <person name="Chen S."/>
        </authorList>
    </citation>
    <scope>NUCLEOTIDE SEQUENCE [LARGE SCALE GENOMIC DNA]</scope>
    <source>
        <strain evidence="1">Ysfricsl-2016a</strain>
        <tissue evidence="1">Blood</tissue>
    </source>
</reference>